<comment type="subunit">
    <text evidence="12">Interacts with the Sec translocase complex via SecD. Specifically interacts with transmembrane segments of nascent integral membrane proteins during membrane integration.</text>
</comment>
<evidence type="ECO:0000313" key="19">
    <source>
        <dbReference type="EMBL" id="TDV50887.1"/>
    </source>
</evidence>
<keyword evidence="4" id="KW-0813">Transport</keyword>
<dbReference type="NCBIfam" id="TIGR03592">
    <property type="entry name" value="yidC_oxa1_cterm"/>
    <property type="match status" value="1"/>
</dbReference>
<proteinExistence type="inferred from homology"/>
<evidence type="ECO:0000256" key="11">
    <source>
        <dbReference type="ARBA" id="ARBA00025034"/>
    </source>
</evidence>
<comment type="subcellular location">
    <subcellularLocation>
        <location evidence="1">Cell membrane</location>
        <topology evidence="1">Multi-pass membrane protein</topology>
    </subcellularLocation>
    <subcellularLocation>
        <location evidence="16">Membrane</location>
        <topology evidence="16">Multi-pass membrane protein</topology>
    </subcellularLocation>
</comment>
<evidence type="ECO:0000256" key="5">
    <source>
        <dbReference type="ARBA" id="ARBA00022475"/>
    </source>
</evidence>
<protein>
    <recommendedName>
        <fullName evidence="3">Membrane protein insertase YidC</fullName>
    </recommendedName>
    <alternativeName>
        <fullName evidence="15">Foldase YidC</fullName>
    </alternativeName>
    <alternativeName>
        <fullName evidence="14">Membrane integrase YidC</fullName>
    </alternativeName>
    <alternativeName>
        <fullName evidence="13">Membrane protein YidC</fullName>
    </alternativeName>
</protein>
<dbReference type="GO" id="GO:0005886">
    <property type="term" value="C:plasma membrane"/>
    <property type="evidence" value="ECO:0007669"/>
    <property type="project" value="UniProtKB-SubCell"/>
</dbReference>
<dbReference type="GO" id="GO:0015031">
    <property type="term" value="P:protein transport"/>
    <property type="evidence" value="ECO:0007669"/>
    <property type="project" value="UniProtKB-KW"/>
</dbReference>
<evidence type="ECO:0000256" key="4">
    <source>
        <dbReference type="ARBA" id="ARBA00022448"/>
    </source>
</evidence>
<dbReference type="PANTHER" id="PTHR12428:SF65">
    <property type="entry name" value="CYTOCHROME C OXIDASE ASSEMBLY PROTEIN COX18, MITOCHONDRIAL"/>
    <property type="match status" value="1"/>
</dbReference>
<dbReference type="Pfam" id="PF02096">
    <property type="entry name" value="60KD_IMP"/>
    <property type="match status" value="1"/>
</dbReference>
<keyword evidence="20" id="KW-1185">Reference proteome</keyword>
<dbReference type="InterPro" id="IPR001708">
    <property type="entry name" value="YidC/ALB3/OXA1/COX18"/>
</dbReference>
<comment type="similarity">
    <text evidence="2">Belongs to the OXA1/ALB3/YidC family. Type 1 subfamily.</text>
</comment>
<evidence type="ECO:0000256" key="8">
    <source>
        <dbReference type="ARBA" id="ARBA00022989"/>
    </source>
</evidence>
<evidence type="ECO:0000256" key="14">
    <source>
        <dbReference type="ARBA" id="ARBA00033245"/>
    </source>
</evidence>
<dbReference type="EMBL" id="SOCP01000006">
    <property type="protein sequence ID" value="TDV50887.1"/>
    <property type="molecule type" value="Genomic_DNA"/>
</dbReference>
<evidence type="ECO:0000256" key="10">
    <source>
        <dbReference type="ARBA" id="ARBA00023186"/>
    </source>
</evidence>
<comment type="function">
    <text evidence="11">Required for the insertion and/or proper folding and/or complex formation of integral membrane proteins into the membrane. Involved in integration of membrane proteins that insert both dependently and independently of the Sec translocase complex, as well as at least some lipoproteins. Aids folding of multispanning membrane proteins.</text>
</comment>
<evidence type="ECO:0000256" key="16">
    <source>
        <dbReference type="RuleBase" id="RU003945"/>
    </source>
</evidence>
<feature type="transmembrane region" description="Helical" evidence="17">
    <location>
        <begin position="31"/>
        <end position="52"/>
    </location>
</feature>
<dbReference type="CDD" id="cd20070">
    <property type="entry name" value="5TM_YidC_Alb3"/>
    <property type="match status" value="1"/>
</dbReference>
<evidence type="ECO:0000259" key="18">
    <source>
        <dbReference type="Pfam" id="PF02096"/>
    </source>
</evidence>
<evidence type="ECO:0000256" key="13">
    <source>
        <dbReference type="ARBA" id="ARBA00031538"/>
    </source>
</evidence>
<evidence type="ECO:0000256" key="1">
    <source>
        <dbReference type="ARBA" id="ARBA00004651"/>
    </source>
</evidence>
<gene>
    <name evidence="19" type="ORF">CLV71_106232</name>
</gene>
<evidence type="ECO:0000256" key="17">
    <source>
        <dbReference type="SAM" id="Phobius"/>
    </source>
</evidence>
<evidence type="ECO:0000256" key="7">
    <source>
        <dbReference type="ARBA" id="ARBA00022927"/>
    </source>
</evidence>
<dbReference type="RefSeq" id="WP_133904109.1">
    <property type="nucleotide sequence ID" value="NZ_SOCP01000006.1"/>
</dbReference>
<feature type="transmembrane region" description="Helical" evidence="17">
    <location>
        <begin position="168"/>
        <end position="188"/>
    </location>
</feature>
<name>A0A4R7VNV6_9PSEU</name>
<evidence type="ECO:0000256" key="15">
    <source>
        <dbReference type="ARBA" id="ARBA00033342"/>
    </source>
</evidence>
<dbReference type="GO" id="GO:0032977">
    <property type="term" value="F:membrane insertase activity"/>
    <property type="evidence" value="ECO:0007669"/>
    <property type="project" value="InterPro"/>
</dbReference>
<dbReference type="OrthoDB" id="9780552at2"/>
<keyword evidence="6 16" id="KW-0812">Transmembrane</keyword>
<dbReference type="InterPro" id="IPR028055">
    <property type="entry name" value="YidC/Oxa/ALB_C"/>
</dbReference>
<sequence length="286" mass="31857">MFDIFLYPVSAVLWFWHTVFGAILSPDSGLAWVLAIVFLVFSIRLLLVRPALSQLRAGRRQQKLAPQMKKIREKYGKDRQRMATEIQKLHADSGTSPFAGCLPALLQIPAFLSLYWVLRDFTPGATSNHAFDHDGVRSFLNADLFGAKLGNWINQPADALAAFGTDRAHMIAVGVPLMLVAGLATFLSMRASMRRQLNPNPQFASVSRLMMYLAPGGMLVSGFFFPVPIGVLLYFLANNLWTFGQQHVLTARIDREEAAVEAVKPKVVAPKPGQRPVVRKAKVRRR</sequence>
<evidence type="ECO:0000256" key="3">
    <source>
        <dbReference type="ARBA" id="ARBA00015325"/>
    </source>
</evidence>
<keyword evidence="9 17" id="KW-0472">Membrane</keyword>
<dbReference type="GO" id="GO:0051205">
    <property type="term" value="P:protein insertion into membrane"/>
    <property type="evidence" value="ECO:0007669"/>
    <property type="project" value="TreeGrafter"/>
</dbReference>
<accession>A0A4R7VNV6</accession>
<dbReference type="AlphaFoldDB" id="A0A4R7VNV6"/>
<keyword evidence="10" id="KW-0143">Chaperone</keyword>
<feature type="domain" description="Membrane insertase YidC/Oxa/ALB C-terminal" evidence="18">
    <location>
        <begin position="32"/>
        <end position="249"/>
    </location>
</feature>
<dbReference type="InterPro" id="IPR047196">
    <property type="entry name" value="YidC_ALB_C"/>
</dbReference>
<keyword evidence="7" id="KW-0653">Protein transport</keyword>
<evidence type="ECO:0000313" key="20">
    <source>
        <dbReference type="Proteomes" id="UP000294927"/>
    </source>
</evidence>
<evidence type="ECO:0000256" key="12">
    <source>
        <dbReference type="ARBA" id="ARBA00026028"/>
    </source>
</evidence>
<organism evidence="19 20">
    <name type="scientific">Actinophytocola oryzae</name>
    <dbReference type="NCBI Taxonomy" id="502181"/>
    <lineage>
        <taxon>Bacteria</taxon>
        <taxon>Bacillati</taxon>
        <taxon>Actinomycetota</taxon>
        <taxon>Actinomycetes</taxon>
        <taxon>Pseudonocardiales</taxon>
        <taxon>Pseudonocardiaceae</taxon>
    </lineage>
</organism>
<evidence type="ECO:0000256" key="6">
    <source>
        <dbReference type="ARBA" id="ARBA00022692"/>
    </source>
</evidence>
<evidence type="ECO:0000256" key="2">
    <source>
        <dbReference type="ARBA" id="ARBA00010527"/>
    </source>
</evidence>
<reference evidence="19 20" key="1">
    <citation type="submission" date="2019-03" db="EMBL/GenBank/DDBJ databases">
        <title>Genomic Encyclopedia of Archaeal and Bacterial Type Strains, Phase II (KMG-II): from individual species to whole genera.</title>
        <authorList>
            <person name="Goeker M."/>
        </authorList>
    </citation>
    <scope>NUCLEOTIDE SEQUENCE [LARGE SCALE GENOMIC DNA]</scope>
    <source>
        <strain evidence="19 20">DSM 45499</strain>
    </source>
</reference>
<dbReference type="Proteomes" id="UP000294927">
    <property type="component" value="Unassembled WGS sequence"/>
</dbReference>
<dbReference type="NCBIfam" id="NF002899">
    <property type="entry name" value="PRK03449.1"/>
    <property type="match status" value="1"/>
</dbReference>
<comment type="caution">
    <text evidence="19">The sequence shown here is derived from an EMBL/GenBank/DDBJ whole genome shotgun (WGS) entry which is preliminary data.</text>
</comment>
<keyword evidence="5" id="KW-1003">Cell membrane</keyword>
<evidence type="ECO:0000256" key="9">
    <source>
        <dbReference type="ARBA" id="ARBA00023136"/>
    </source>
</evidence>
<keyword evidence="8 17" id="KW-1133">Transmembrane helix</keyword>
<dbReference type="PANTHER" id="PTHR12428">
    <property type="entry name" value="OXA1"/>
    <property type="match status" value="1"/>
</dbReference>
<feature type="transmembrane region" description="Helical" evidence="17">
    <location>
        <begin position="209"/>
        <end position="237"/>
    </location>
</feature>